<dbReference type="InterPro" id="IPR011032">
    <property type="entry name" value="GroES-like_sf"/>
</dbReference>
<evidence type="ECO:0000256" key="3">
    <source>
        <dbReference type="ARBA" id="ARBA00022516"/>
    </source>
</evidence>
<evidence type="ECO:0000256" key="2">
    <source>
        <dbReference type="ARBA" id="ARBA00010371"/>
    </source>
</evidence>
<dbReference type="EMBL" id="JXLN01010198">
    <property type="protein sequence ID" value="KPM05301.1"/>
    <property type="molecule type" value="Genomic_DNA"/>
</dbReference>
<dbReference type="OMA" id="QGFWMTQ"/>
<comment type="similarity">
    <text evidence="2">Belongs to the zinc-containing alcohol dehydrogenase family. Quinone oxidoreductase subfamily.</text>
</comment>
<accession>A0A132A2Y5</accession>
<keyword evidence="10" id="KW-0275">Fatty acid biosynthesis</keyword>
<dbReference type="AlphaFoldDB" id="A0A132A2Y5"/>
<proteinExistence type="inferred from homology"/>
<dbReference type="SMART" id="SM00829">
    <property type="entry name" value="PKS_ER"/>
    <property type="match status" value="1"/>
</dbReference>
<dbReference type="Proteomes" id="UP000616769">
    <property type="component" value="Unassembled WGS sequence"/>
</dbReference>
<dbReference type="FunFam" id="3.40.50.720:FF:000112">
    <property type="entry name" value="Enoyl-[acyl-carrier-protein] reductase 1, mitochondrial"/>
    <property type="match status" value="1"/>
</dbReference>
<dbReference type="EMBL" id="WVUK01000054">
    <property type="protein sequence ID" value="KAF7493881.1"/>
    <property type="molecule type" value="Genomic_DNA"/>
</dbReference>
<evidence type="ECO:0000256" key="4">
    <source>
        <dbReference type="ARBA" id="ARBA00022832"/>
    </source>
</evidence>
<dbReference type="SUPFAM" id="SSF51735">
    <property type="entry name" value="NAD(P)-binding Rossmann-fold domains"/>
    <property type="match status" value="1"/>
</dbReference>
<dbReference type="Pfam" id="PF00107">
    <property type="entry name" value="ADH_zinc_N"/>
    <property type="match status" value="1"/>
</dbReference>
<evidence type="ECO:0000256" key="10">
    <source>
        <dbReference type="ARBA" id="ARBA00023160"/>
    </source>
</evidence>
<dbReference type="CDD" id="cd08290">
    <property type="entry name" value="ETR"/>
    <property type="match status" value="1"/>
</dbReference>
<dbReference type="InterPro" id="IPR013149">
    <property type="entry name" value="ADH-like_C"/>
</dbReference>
<sequence>MNPRILMNIRNYGKNFFKSSIRNISYALTYDGFGDPAAVLQKVEIHNQRALKNNQILVEYLASPINPADINTIQGVYPIKPATFPAIAGNEGVAKVVRIGSGVKKVQIGDKIIPAHVATGTWTTHAVLAEKDVIVIDKAIDDLFAAQLTVNPCTAYRMLKDFYDFQEGDALIQNGANSSCGLFVIQLAKLWNIKTINVIRDRPNIDEIRKHLTSLGATYVLTEEEMRKREVIDKILAECPKPKLALNCVGGQNATDCMRYLDDEGIMVTYGGMSKKPVVIPTGLLIFKDQKYVGYWMTRWVKENVHSAARIKMIEELCKYRKEGLLQTQKIQEMRLDDYKEVMEKMSRGFTNVKYVFRFN</sequence>
<evidence type="ECO:0000256" key="14">
    <source>
        <dbReference type="ARBA" id="ARBA00048843"/>
    </source>
</evidence>
<evidence type="ECO:0000313" key="18">
    <source>
        <dbReference type="EnsemblMetazoa" id="KAF7493881.1"/>
    </source>
</evidence>
<dbReference type="EC" id="1.3.1.104" evidence="11"/>
<keyword evidence="6" id="KW-0809">Transit peptide</keyword>
<keyword evidence="5" id="KW-0521">NADP</keyword>
<evidence type="ECO:0000256" key="9">
    <source>
        <dbReference type="ARBA" id="ARBA00023128"/>
    </source>
</evidence>
<evidence type="ECO:0000256" key="5">
    <source>
        <dbReference type="ARBA" id="ARBA00022857"/>
    </source>
</evidence>
<dbReference type="EnsemblMetazoa" id="SSS_3193s_mrna">
    <property type="protein sequence ID" value="KAF7493881.1"/>
    <property type="gene ID" value="SSS_3193"/>
</dbReference>
<dbReference type="PANTHER" id="PTHR43981:SF2">
    <property type="entry name" value="ENOYL-[ACYL-CARRIER-PROTEIN] REDUCTASE, MITOCHONDRIAL"/>
    <property type="match status" value="1"/>
</dbReference>
<dbReference type="GO" id="GO:0006633">
    <property type="term" value="P:fatty acid biosynthetic process"/>
    <property type="evidence" value="ECO:0007669"/>
    <property type="project" value="UniProtKB-KW"/>
</dbReference>
<protein>
    <recommendedName>
        <fullName evidence="12">Enoyl-[acyl-carrier-protein] reductase, mitochondrial</fullName>
        <ecNumber evidence="11">1.3.1.104</ecNumber>
    </recommendedName>
    <alternativeName>
        <fullName evidence="13">2-enoyl thioester reductase</fullName>
    </alternativeName>
</protein>
<keyword evidence="3" id="KW-0444">Lipid biosynthesis</keyword>
<feature type="domain" description="Enoyl reductase (ER)" evidence="15">
    <location>
        <begin position="38"/>
        <end position="357"/>
    </location>
</feature>
<reference evidence="16" key="3">
    <citation type="submission" date="2020-01" db="EMBL/GenBank/DDBJ databases">
        <authorList>
            <person name="Korhonen P.K.K."/>
            <person name="Guangxu M.G."/>
            <person name="Wang T.W."/>
            <person name="Stroehlein A.J.S."/>
            <person name="Young N.D."/>
            <person name="Ang C.-S.A."/>
            <person name="Fernando D.W.F."/>
            <person name="Lu H.L."/>
            <person name="Taylor S.T."/>
            <person name="Ehtesham M.E.M."/>
            <person name="Najaraj S.H.N."/>
            <person name="Harsha G.H.G."/>
            <person name="Madugundu A.M."/>
            <person name="Renuse S.R."/>
            <person name="Holt D.H."/>
            <person name="Pandey A.P."/>
            <person name="Papenfuss A.P."/>
            <person name="Gasser R.B.G."/>
            <person name="Fischer K.F."/>
        </authorList>
    </citation>
    <scope>NUCLEOTIDE SEQUENCE</scope>
    <source>
        <strain evidence="16">SSS_KF_BRIS2020</strain>
    </source>
</reference>
<gene>
    <name evidence="17" type="ORF">QR98_0037620</name>
    <name evidence="16" type="ORF">SSS_3193</name>
</gene>
<dbReference type="PANTHER" id="PTHR43981">
    <property type="entry name" value="ENOYL-[ACYL-CARRIER-PROTEIN] REDUCTASE, MITOCHONDRIAL"/>
    <property type="match status" value="1"/>
</dbReference>
<dbReference type="InterPro" id="IPR013154">
    <property type="entry name" value="ADH-like_N"/>
</dbReference>
<dbReference type="Pfam" id="PF08240">
    <property type="entry name" value="ADH_N"/>
    <property type="match status" value="1"/>
</dbReference>
<dbReference type="InterPro" id="IPR051034">
    <property type="entry name" value="Mito_Enoyl-ACP_Reductase"/>
</dbReference>
<keyword evidence="4" id="KW-0276">Fatty acid metabolism</keyword>
<evidence type="ECO:0000256" key="6">
    <source>
        <dbReference type="ARBA" id="ARBA00022946"/>
    </source>
</evidence>
<dbReference type="SUPFAM" id="SSF50129">
    <property type="entry name" value="GroES-like"/>
    <property type="match status" value="1"/>
</dbReference>
<evidence type="ECO:0000313" key="17">
    <source>
        <dbReference type="EMBL" id="KPM05301.1"/>
    </source>
</evidence>
<evidence type="ECO:0000313" key="20">
    <source>
        <dbReference type="Proteomes" id="UP000616769"/>
    </source>
</evidence>
<reference evidence="19" key="2">
    <citation type="journal article" date="2020" name="PLoS Negl. Trop. Dis.">
        <title>High-quality nuclear genome for Sarcoptes scabiei-A critical resource for a neglected parasite.</title>
        <authorList>
            <person name="Korhonen P.K."/>
            <person name="Gasser R.B."/>
            <person name="Ma G."/>
            <person name="Wang T."/>
            <person name="Stroehlein A.J."/>
            <person name="Young N.D."/>
            <person name="Ang C.S."/>
            <person name="Fernando D.D."/>
            <person name="Lu H.C."/>
            <person name="Taylor S."/>
            <person name="Reynolds S.L."/>
            <person name="Mofiz E."/>
            <person name="Najaraj S.H."/>
            <person name="Gowda H."/>
            <person name="Madugundu A."/>
            <person name="Renuse S."/>
            <person name="Holt D."/>
            <person name="Pandey A."/>
            <person name="Papenfuss A.T."/>
            <person name="Fischer K."/>
        </authorList>
    </citation>
    <scope>NUCLEOTIDE SEQUENCE [LARGE SCALE GENOMIC DNA]</scope>
</reference>
<dbReference type="OrthoDB" id="7482721at2759"/>
<evidence type="ECO:0000313" key="16">
    <source>
        <dbReference type="EMBL" id="KAF7493881.1"/>
    </source>
</evidence>
<reference evidence="17 20" key="1">
    <citation type="journal article" date="2015" name="Parasit. Vectors">
        <title>Draft genome of the scabies mite.</title>
        <authorList>
            <person name="Rider S.D.Jr."/>
            <person name="Morgan M.S."/>
            <person name="Arlian L.G."/>
        </authorList>
    </citation>
    <scope>NUCLEOTIDE SEQUENCE [LARGE SCALE GENOMIC DNA]</scope>
    <source>
        <strain evidence="17">Arlian Lab</strain>
    </source>
</reference>
<name>A0A132A2Y5_SARSC</name>
<evidence type="ECO:0000256" key="13">
    <source>
        <dbReference type="ARBA" id="ARBA00042123"/>
    </source>
</evidence>
<evidence type="ECO:0000256" key="11">
    <source>
        <dbReference type="ARBA" id="ARBA00038963"/>
    </source>
</evidence>
<dbReference type="InterPro" id="IPR036291">
    <property type="entry name" value="NAD(P)-bd_dom_sf"/>
</dbReference>
<comment type="subcellular location">
    <subcellularLocation>
        <location evidence="1">Mitochondrion</location>
    </subcellularLocation>
</comment>
<evidence type="ECO:0000256" key="12">
    <source>
        <dbReference type="ARBA" id="ARBA00041058"/>
    </source>
</evidence>
<keyword evidence="7" id="KW-0560">Oxidoreductase</keyword>
<keyword evidence="8" id="KW-0443">Lipid metabolism</keyword>
<dbReference type="Gene3D" id="3.40.50.720">
    <property type="entry name" value="NAD(P)-binding Rossmann-like Domain"/>
    <property type="match status" value="1"/>
</dbReference>
<keyword evidence="9" id="KW-0496">Mitochondrion</keyword>
<evidence type="ECO:0000256" key="1">
    <source>
        <dbReference type="ARBA" id="ARBA00004173"/>
    </source>
</evidence>
<dbReference type="Proteomes" id="UP000070412">
    <property type="component" value="Unassembled WGS sequence"/>
</dbReference>
<organism evidence="17 20">
    <name type="scientific">Sarcoptes scabiei</name>
    <name type="common">Itch mite</name>
    <name type="synonym">Acarus scabiei</name>
    <dbReference type="NCBI Taxonomy" id="52283"/>
    <lineage>
        <taxon>Eukaryota</taxon>
        <taxon>Metazoa</taxon>
        <taxon>Ecdysozoa</taxon>
        <taxon>Arthropoda</taxon>
        <taxon>Chelicerata</taxon>
        <taxon>Arachnida</taxon>
        <taxon>Acari</taxon>
        <taxon>Acariformes</taxon>
        <taxon>Sarcoptiformes</taxon>
        <taxon>Astigmata</taxon>
        <taxon>Psoroptidia</taxon>
        <taxon>Sarcoptoidea</taxon>
        <taxon>Sarcoptidae</taxon>
        <taxon>Sarcoptinae</taxon>
        <taxon>Sarcoptes</taxon>
    </lineage>
</organism>
<dbReference type="GO" id="GO:0141148">
    <property type="term" value="F:enoyl-[acyl-carrier-protein] reductase (NADPH) activity"/>
    <property type="evidence" value="ECO:0007669"/>
    <property type="project" value="UniProtKB-EC"/>
</dbReference>
<dbReference type="InterPro" id="IPR020843">
    <property type="entry name" value="ER"/>
</dbReference>
<dbReference type="VEuPathDB" id="VectorBase:SSCA004320"/>
<evidence type="ECO:0000259" key="15">
    <source>
        <dbReference type="SMART" id="SM00829"/>
    </source>
</evidence>
<keyword evidence="19" id="KW-1185">Reference proteome</keyword>
<dbReference type="GO" id="GO:0005739">
    <property type="term" value="C:mitochondrion"/>
    <property type="evidence" value="ECO:0007669"/>
    <property type="project" value="UniProtKB-SubCell"/>
</dbReference>
<evidence type="ECO:0000313" key="19">
    <source>
        <dbReference type="Proteomes" id="UP000070412"/>
    </source>
</evidence>
<evidence type="ECO:0000256" key="7">
    <source>
        <dbReference type="ARBA" id="ARBA00023002"/>
    </source>
</evidence>
<dbReference type="Gene3D" id="3.90.180.10">
    <property type="entry name" value="Medium-chain alcohol dehydrogenases, catalytic domain"/>
    <property type="match status" value="1"/>
</dbReference>
<reference evidence="18" key="4">
    <citation type="submission" date="2022-06" db="UniProtKB">
        <authorList>
            <consortium name="EnsemblMetazoa"/>
        </authorList>
    </citation>
    <scope>IDENTIFICATION</scope>
</reference>
<comment type="catalytic activity">
    <reaction evidence="14">
        <text>a 2,3-saturated acyl-[ACP] + NADP(+) = a (2E)-enoyl-[ACP] + NADPH + H(+)</text>
        <dbReference type="Rhea" id="RHEA:22564"/>
        <dbReference type="Rhea" id="RHEA-COMP:9925"/>
        <dbReference type="Rhea" id="RHEA-COMP:9926"/>
        <dbReference type="ChEBI" id="CHEBI:15378"/>
        <dbReference type="ChEBI" id="CHEBI:57783"/>
        <dbReference type="ChEBI" id="CHEBI:58349"/>
        <dbReference type="ChEBI" id="CHEBI:78784"/>
        <dbReference type="ChEBI" id="CHEBI:78785"/>
        <dbReference type="EC" id="1.3.1.104"/>
    </reaction>
</comment>
<evidence type="ECO:0000256" key="8">
    <source>
        <dbReference type="ARBA" id="ARBA00023098"/>
    </source>
</evidence>